<dbReference type="Proteomes" id="UP000356253">
    <property type="component" value="Unassembled WGS sequence"/>
</dbReference>
<protein>
    <submittedName>
        <fullName evidence="1">HTH-type transcriptional activator RhaS</fullName>
    </submittedName>
</protein>
<proteinExistence type="predicted"/>
<gene>
    <name evidence="1" type="primary">rhaS_7</name>
    <name evidence="1" type="ORF">FVB9532_03846</name>
</gene>
<evidence type="ECO:0000313" key="2">
    <source>
        <dbReference type="Proteomes" id="UP000356253"/>
    </source>
</evidence>
<dbReference type="EMBL" id="CABVMM010000025">
    <property type="protein sequence ID" value="VVV02546.1"/>
    <property type="molecule type" value="Genomic_DNA"/>
</dbReference>
<name>A0AC61YDK3_9FLAO</name>
<sequence>MESLEEFYKHKFQTPPKIKNQKNGLFDVFTIEENMKYKVKTPAYVRRDFYKILLFEGENVFHFGDESIPVSGKTLLFFNPNTPYTYETLAPSTKGYFCVFKEEFFKDSLRIHLTDLPLFKSFSKPIYPLSDDLFAEIHPLFVKIKNEMEGDYNYKYELIKSYVSALIFSALKLSVSPTKPQPTNAATRITDVFMEVLDRQCSIESISQKITCRTPADFADQLAIHINYLNRVLKKTTGKTTTELINERLLSEAKALLKHSDWNIAEISEALGYKDQSHFSSFFKSQTHYAPSDFRKV</sequence>
<reference evidence="1" key="1">
    <citation type="submission" date="2019-09" db="EMBL/GenBank/DDBJ databases">
        <authorList>
            <person name="Rodrigo-Torres L."/>
            <person name="Arahal R. D."/>
            <person name="Lucena T."/>
        </authorList>
    </citation>
    <scope>NUCLEOTIDE SEQUENCE</scope>
    <source>
        <strain evidence="1">ISS653</strain>
    </source>
</reference>
<accession>A0AC61YDK3</accession>
<comment type="caution">
    <text evidence="1">The sequence shown here is derived from an EMBL/GenBank/DDBJ whole genome shotgun (WGS) entry which is preliminary data.</text>
</comment>
<keyword evidence="2" id="KW-1185">Reference proteome</keyword>
<organism evidence="1 2">
    <name type="scientific">Mesonia oceanica</name>
    <dbReference type="NCBI Taxonomy" id="2687242"/>
    <lineage>
        <taxon>Bacteria</taxon>
        <taxon>Pseudomonadati</taxon>
        <taxon>Bacteroidota</taxon>
        <taxon>Flavobacteriia</taxon>
        <taxon>Flavobacteriales</taxon>
        <taxon>Flavobacteriaceae</taxon>
        <taxon>Mesonia</taxon>
    </lineage>
</organism>
<evidence type="ECO:0000313" key="1">
    <source>
        <dbReference type="EMBL" id="VVV02546.1"/>
    </source>
</evidence>